<reference evidence="2" key="1">
    <citation type="submission" date="2017-03" db="EMBL/GenBank/DDBJ databases">
        <title>Phytopthora megakarya and P. palmivora, two closely related causual agents of cacao black pod achieved similar genome size and gene model numbers by different mechanisms.</title>
        <authorList>
            <person name="Ali S."/>
            <person name="Shao J."/>
            <person name="Larry D.J."/>
            <person name="Kronmiller B."/>
            <person name="Shen D."/>
            <person name="Strem M.D."/>
            <person name="Melnick R.L."/>
            <person name="Guiltinan M.J."/>
            <person name="Tyler B.M."/>
            <person name="Meinhardt L.W."/>
            <person name="Bailey B.A."/>
        </authorList>
    </citation>
    <scope>NUCLEOTIDE SEQUENCE [LARGE SCALE GENOMIC DNA]</scope>
    <source>
        <strain evidence="2">zdho120</strain>
    </source>
</reference>
<evidence type="ECO:0000313" key="1">
    <source>
        <dbReference type="EMBL" id="OWZ06889.1"/>
    </source>
</evidence>
<accession>A0A225VPD7</accession>
<dbReference type="AlphaFoldDB" id="A0A225VPD7"/>
<keyword evidence="2" id="KW-1185">Reference proteome</keyword>
<evidence type="ECO:0000313" key="2">
    <source>
        <dbReference type="Proteomes" id="UP000198211"/>
    </source>
</evidence>
<organism evidence="1 2">
    <name type="scientific">Phytophthora megakarya</name>
    <dbReference type="NCBI Taxonomy" id="4795"/>
    <lineage>
        <taxon>Eukaryota</taxon>
        <taxon>Sar</taxon>
        <taxon>Stramenopiles</taxon>
        <taxon>Oomycota</taxon>
        <taxon>Peronosporomycetes</taxon>
        <taxon>Peronosporales</taxon>
        <taxon>Peronosporaceae</taxon>
        <taxon>Phytophthora</taxon>
    </lineage>
</organism>
<protein>
    <submittedName>
        <fullName evidence="1">Uncharacterized protein</fullName>
    </submittedName>
</protein>
<gene>
    <name evidence="1" type="ORF">PHMEG_00020793</name>
</gene>
<comment type="caution">
    <text evidence="1">The sequence shown here is derived from an EMBL/GenBank/DDBJ whole genome shotgun (WGS) entry which is preliminary data.</text>
</comment>
<proteinExistence type="predicted"/>
<dbReference type="Proteomes" id="UP000198211">
    <property type="component" value="Unassembled WGS sequence"/>
</dbReference>
<name>A0A225VPD7_9STRA</name>
<dbReference type="EMBL" id="NBNE01003775">
    <property type="protein sequence ID" value="OWZ06889.1"/>
    <property type="molecule type" value="Genomic_DNA"/>
</dbReference>
<sequence>MAYRSGVTKLAGFAVMATRWNSHFKRHKSTRERMMKQADLGITEKTMKQVISIDDLIEKACAFYDGCDVF</sequence>
<dbReference type="OrthoDB" id="107964at2759"/>